<dbReference type="EMBL" id="JBJQOH010000004">
    <property type="protein sequence ID" value="KAL3688364.1"/>
    <property type="molecule type" value="Genomic_DNA"/>
</dbReference>
<feature type="region of interest" description="Disordered" evidence="1">
    <location>
        <begin position="1"/>
        <end position="71"/>
    </location>
</feature>
<feature type="compositionally biased region" description="Basic residues" evidence="1">
    <location>
        <begin position="30"/>
        <end position="41"/>
    </location>
</feature>
<name>A0ABD3HCX0_9MARC</name>
<evidence type="ECO:0000313" key="3">
    <source>
        <dbReference type="Proteomes" id="UP001633002"/>
    </source>
</evidence>
<evidence type="ECO:0000256" key="1">
    <source>
        <dbReference type="SAM" id="MobiDB-lite"/>
    </source>
</evidence>
<dbReference type="Proteomes" id="UP001633002">
    <property type="component" value="Unassembled WGS sequence"/>
</dbReference>
<accession>A0ABD3HCX0</accession>
<gene>
    <name evidence="2" type="ORF">R1sor_014673</name>
</gene>
<proteinExistence type="predicted"/>
<keyword evidence="3" id="KW-1185">Reference proteome</keyword>
<evidence type="ECO:0000313" key="2">
    <source>
        <dbReference type="EMBL" id="KAL3688364.1"/>
    </source>
</evidence>
<reference evidence="2 3" key="1">
    <citation type="submission" date="2024-09" db="EMBL/GenBank/DDBJ databases">
        <title>Chromosome-scale assembly of Riccia sorocarpa.</title>
        <authorList>
            <person name="Paukszto L."/>
        </authorList>
    </citation>
    <scope>NUCLEOTIDE SEQUENCE [LARGE SCALE GENOMIC DNA]</scope>
    <source>
        <strain evidence="2">LP-2024</strain>
        <tissue evidence="2">Aerial parts of the thallus</tissue>
    </source>
</reference>
<evidence type="ECO:0008006" key="4">
    <source>
        <dbReference type="Google" id="ProtNLM"/>
    </source>
</evidence>
<organism evidence="2 3">
    <name type="scientific">Riccia sorocarpa</name>
    <dbReference type="NCBI Taxonomy" id="122646"/>
    <lineage>
        <taxon>Eukaryota</taxon>
        <taxon>Viridiplantae</taxon>
        <taxon>Streptophyta</taxon>
        <taxon>Embryophyta</taxon>
        <taxon>Marchantiophyta</taxon>
        <taxon>Marchantiopsida</taxon>
        <taxon>Marchantiidae</taxon>
        <taxon>Marchantiales</taxon>
        <taxon>Ricciaceae</taxon>
        <taxon>Riccia</taxon>
    </lineage>
</organism>
<sequence>MSTVSGSSVEDRQDQEETLDGSRNTPQKTGRCKNARGKNKVGPKGTLPETSVRTRAQKKLEHVSKSSDTMSVDTLWKDEPVDNSSVRGTCSTIIDKFKVNFNGKHIPKIPLCRLEAFTRVRKLHMNSSQTEDLKRSFRLNGYMESCHGFHVSPVDENGTELVVTAQDEDMLTVWMEVSSEDKYHNSEMHHPRVRCVIVRPPPDALKEMEIAMHNLNITSHATVQYDWIQDAERTYQVLSTPLIEYKALLGDKVYQDLEESRKKATTKGWYSGNMTITAGAYIMSYNEVMAAQKELKLLEKHFEETGKPWTAQQ</sequence>
<dbReference type="AlphaFoldDB" id="A0ABD3HCX0"/>
<protein>
    <recommendedName>
        <fullName evidence="4">PB1 domain-containing protein</fullName>
    </recommendedName>
</protein>
<comment type="caution">
    <text evidence="2">The sequence shown here is derived from an EMBL/GenBank/DDBJ whole genome shotgun (WGS) entry which is preliminary data.</text>
</comment>